<reference evidence="2" key="1">
    <citation type="journal article" date="2023" name="Mol. Phylogenet. Evol.">
        <title>Genome-scale phylogeny and comparative genomics of the fungal order Sordariales.</title>
        <authorList>
            <person name="Hensen N."/>
            <person name="Bonometti L."/>
            <person name="Westerberg I."/>
            <person name="Brannstrom I.O."/>
            <person name="Guillou S."/>
            <person name="Cros-Aarteil S."/>
            <person name="Calhoun S."/>
            <person name="Haridas S."/>
            <person name="Kuo A."/>
            <person name="Mondo S."/>
            <person name="Pangilinan J."/>
            <person name="Riley R."/>
            <person name="LaButti K."/>
            <person name="Andreopoulos B."/>
            <person name="Lipzen A."/>
            <person name="Chen C."/>
            <person name="Yan M."/>
            <person name="Daum C."/>
            <person name="Ng V."/>
            <person name="Clum A."/>
            <person name="Steindorff A."/>
            <person name="Ohm R.A."/>
            <person name="Martin F."/>
            <person name="Silar P."/>
            <person name="Natvig D.O."/>
            <person name="Lalanne C."/>
            <person name="Gautier V."/>
            <person name="Ament-Velasquez S.L."/>
            <person name="Kruys A."/>
            <person name="Hutchinson M.I."/>
            <person name="Powell A.J."/>
            <person name="Barry K."/>
            <person name="Miller A.N."/>
            <person name="Grigoriev I.V."/>
            <person name="Debuchy R."/>
            <person name="Gladieux P."/>
            <person name="Hiltunen Thoren M."/>
            <person name="Johannesson H."/>
        </authorList>
    </citation>
    <scope>NUCLEOTIDE SEQUENCE</scope>
    <source>
        <strain evidence="2">CBS 731.68</strain>
    </source>
</reference>
<reference evidence="2" key="2">
    <citation type="submission" date="2023-05" db="EMBL/GenBank/DDBJ databases">
        <authorList>
            <consortium name="Lawrence Berkeley National Laboratory"/>
            <person name="Steindorff A."/>
            <person name="Hensen N."/>
            <person name="Bonometti L."/>
            <person name="Westerberg I."/>
            <person name="Brannstrom I.O."/>
            <person name="Guillou S."/>
            <person name="Cros-Aarteil S."/>
            <person name="Calhoun S."/>
            <person name="Haridas S."/>
            <person name="Kuo A."/>
            <person name="Mondo S."/>
            <person name="Pangilinan J."/>
            <person name="Riley R."/>
            <person name="Labutti K."/>
            <person name="Andreopoulos B."/>
            <person name="Lipzen A."/>
            <person name="Chen C."/>
            <person name="Yanf M."/>
            <person name="Daum C."/>
            <person name="Ng V."/>
            <person name="Clum A."/>
            <person name="Ohm R."/>
            <person name="Martin F."/>
            <person name="Silar P."/>
            <person name="Natvig D."/>
            <person name="Lalanne C."/>
            <person name="Gautier V."/>
            <person name="Ament-Velasquez S.L."/>
            <person name="Kruys A."/>
            <person name="Hutchinson M.I."/>
            <person name="Powell A.J."/>
            <person name="Barry K."/>
            <person name="Miller A.N."/>
            <person name="Grigoriev I.V."/>
            <person name="Debuchy R."/>
            <person name="Gladieux P."/>
            <person name="Thoren M.H."/>
            <person name="Johannesson H."/>
        </authorList>
    </citation>
    <scope>NUCLEOTIDE SEQUENCE</scope>
    <source>
        <strain evidence="2">CBS 731.68</strain>
    </source>
</reference>
<accession>A0AAN6U659</accession>
<organism evidence="2 3">
    <name type="scientific">Parathielavia appendiculata</name>
    <dbReference type="NCBI Taxonomy" id="2587402"/>
    <lineage>
        <taxon>Eukaryota</taxon>
        <taxon>Fungi</taxon>
        <taxon>Dikarya</taxon>
        <taxon>Ascomycota</taxon>
        <taxon>Pezizomycotina</taxon>
        <taxon>Sordariomycetes</taxon>
        <taxon>Sordariomycetidae</taxon>
        <taxon>Sordariales</taxon>
        <taxon>Chaetomiaceae</taxon>
        <taxon>Parathielavia</taxon>
    </lineage>
</organism>
<dbReference type="EMBL" id="MU853224">
    <property type="protein sequence ID" value="KAK4127155.1"/>
    <property type="molecule type" value="Genomic_DNA"/>
</dbReference>
<sequence>MEVSESYCQFVHPTTTLMARGLGIGQPTDQAGCLGGKYYFHPPNTPRADAQSRPARPSARSRDSLRYRRSRFSPNRRVSARSQESDCGVLSGENWVMPRDGHKVSKTARLNSISAFSSTSGLLACLRLPNLAAKAPCNQLTGTPIRALPSLTTLSRSCEGRIAECLWPADFGDGRQEQRVPRLPNQLVGDAFNAVPQFDNPWLLTELAKVPCRYLSVQLGTSATPPPARTGFDLCRQLNALSAKSDNRLPRFT</sequence>
<dbReference type="RefSeq" id="XP_062650926.1">
    <property type="nucleotide sequence ID" value="XM_062786173.1"/>
</dbReference>
<evidence type="ECO:0000313" key="2">
    <source>
        <dbReference type="EMBL" id="KAK4127155.1"/>
    </source>
</evidence>
<protein>
    <submittedName>
        <fullName evidence="2">Uncharacterized protein</fullName>
    </submittedName>
</protein>
<name>A0AAN6U659_9PEZI</name>
<evidence type="ECO:0000313" key="3">
    <source>
        <dbReference type="Proteomes" id="UP001302602"/>
    </source>
</evidence>
<evidence type="ECO:0000256" key="1">
    <source>
        <dbReference type="SAM" id="MobiDB-lite"/>
    </source>
</evidence>
<dbReference type="AlphaFoldDB" id="A0AAN6U659"/>
<comment type="caution">
    <text evidence="2">The sequence shown here is derived from an EMBL/GenBank/DDBJ whole genome shotgun (WGS) entry which is preliminary data.</text>
</comment>
<keyword evidence="3" id="KW-1185">Reference proteome</keyword>
<dbReference type="Proteomes" id="UP001302602">
    <property type="component" value="Unassembled WGS sequence"/>
</dbReference>
<dbReference type="GeneID" id="87822939"/>
<gene>
    <name evidence="2" type="ORF">N657DRAFT_195358</name>
</gene>
<proteinExistence type="predicted"/>
<feature type="region of interest" description="Disordered" evidence="1">
    <location>
        <begin position="43"/>
        <end position="85"/>
    </location>
</feature>
<feature type="compositionally biased region" description="Low complexity" evidence="1">
    <location>
        <begin position="46"/>
        <end position="58"/>
    </location>
</feature>